<evidence type="ECO:0000256" key="2">
    <source>
        <dbReference type="SAM" id="SignalP"/>
    </source>
</evidence>
<evidence type="ECO:0000313" key="3">
    <source>
        <dbReference type="EMBL" id="SET29121.1"/>
    </source>
</evidence>
<feature type="chain" id="PRO_5039429901" description="DUF3298 domain-containing protein" evidence="2">
    <location>
        <begin position="21"/>
        <end position="334"/>
    </location>
</feature>
<keyword evidence="2" id="KW-0732">Signal</keyword>
<keyword evidence="4" id="KW-1185">Reference proteome</keyword>
<evidence type="ECO:0000313" key="4">
    <source>
        <dbReference type="Proteomes" id="UP000199820"/>
    </source>
</evidence>
<dbReference type="Proteomes" id="UP000199820">
    <property type="component" value="Unassembled WGS sequence"/>
</dbReference>
<dbReference type="EMBL" id="FOIL01000011">
    <property type="protein sequence ID" value="SET29121.1"/>
    <property type="molecule type" value="Genomic_DNA"/>
</dbReference>
<organism evidence="3 4">
    <name type="scientific">[Clostridium] aminophilum</name>
    <dbReference type="NCBI Taxonomy" id="1526"/>
    <lineage>
        <taxon>Bacteria</taxon>
        <taxon>Bacillati</taxon>
        <taxon>Bacillota</taxon>
        <taxon>Clostridia</taxon>
        <taxon>Lachnospirales</taxon>
        <taxon>Lachnospiraceae</taxon>
    </lineage>
</organism>
<dbReference type="PROSITE" id="PS51257">
    <property type="entry name" value="PROKAR_LIPOPROTEIN"/>
    <property type="match status" value="1"/>
</dbReference>
<sequence>MKKTGYCAVLAAGVLAAALAAGCGSKKADVTTSAVTTAAESAPDNGETDAAMEVNEINESEFEEGDLKIPTGNVEVERKNADGTVLVEGYYEQVVIPDSLKDKPIGKALEAFNQAQIERARTDIAYLESEAEKNLKDKGDKFKAFEYNSDVSFSTQNQDYVSIQASSYSKTDAEEKTVYHTATYDTKTGNELKVSDIVAEPDKLADVLADRLLHENSKEDFGDVDVKGKIKEMITNGTLAWNLEDDGAVFTFAEGTVAPVDNGEFTVKYLYAFTPEFFKSVPEAAMKAAQEGAEILDDGNDAADSKSAENSDEGASGPGKEAKPAQESIAAKKK</sequence>
<proteinExistence type="predicted"/>
<feature type="signal peptide" evidence="2">
    <location>
        <begin position="1"/>
        <end position="20"/>
    </location>
</feature>
<feature type="region of interest" description="Disordered" evidence="1">
    <location>
        <begin position="291"/>
        <end position="334"/>
    </location>
</feature>
<evidence type="ECO:0000256" key="1">
    <source>
        <dbReference type="SAM" id="MobiDB-lite"/>
    </source>
</evidence>
<gene>
    <name evidence="3" type="ORF">SAMN04487771_101120</name>
</gene>
<reference evidence="3 4" key="1">
    <citation type="submission" date="2016-10" db="EMBL/GenBank/DDBJ databases">
        <authorList>
            <person name="de Groot N.N."/>
        </authorList>
    </citation>
    <scope>NUCLEOTIDE SEQUENCE [LARGE SCALE GENOMIC DNA]</scope>
    <source>
        <strain evidence="3 4">KH1P1</strain>
    </source>
</reference>
<name>A0A1I0DA80_9FIRM</name>
<evidence type="ECO:0008006" key="5">
    <source>
        <dbReference type="Google" id="ProtNLM"/>
    </source>
</evidence>
<dbReference type="OrthoDB" id="5637at2"/>
<dbReference type="Gene3D" id="3.30.565.40">
    <property type="entry name" value="Fervidobacterium nodosum Rt17-B1 like"/>
    <property type="match status" value="1"/>
</dbReference>
<dbReference type="AlphaFoldDB" id="A0A1I0DA80"/>
<accession>A0A1I0DA80</accession>
<protein>
    <recommendedName>
        <fullName evidence="5">DUF3298 domain-containing protein</fullName>
    </recommendedName>
</protein>
<dbReference type="RefSeq" id="WP_074649058.1">
    <property type="nucleotide sequence ID" value="NZ_FOIL01000011.1"/>
</dbReference>